<accession>A0A937AM20</accession>
<comment type="caution">
    <text evidence="9">The sequence shown here is derived from an EMBL/GenBank/DDBJ whole genome shotgun (WGS) entry which is preliminary data.</text>
</comment>
<feature type="chain" id="PRO_5037829856" description="Outer membrane protein transport protein (OMPP1/FadL/TodX)" evidence="8">
    <location>
        <begin position="22"/>
        <end position="532"/>
    </location>
</feature>
<dbReference type="Gene3D" id="2.40.160.60">
    <property type="entry name" value="Outer membrane protein transport protein (OMPP1/FadL/TodX)"/>
    <property type="match status" value="2"/>
</dbReference>
<comment type="subcellular location">
    <subcellularLocation>
        <location evidence="1">Cell outer membrane</location>
        <topology evidence="1">Multi-pass membrane protein</topology>
    </subcellularLocation>
</comment>
<protein>
    <recommendedName>
        <fullName evidence="11">Outer membrane protein transport protein (OMPP1/FadL/TodX)</fullName>
    </recommendedName>
</protein>
<dbReference type="SUPFAM" id="SSF56935">
    <property type="entry name" value="Porins"/>
    <property type="match status" value="1"/>
</dbReference>
<keyword evidence="3" id="KW-1134">Transmembrane beta strand</keyword>
<dbReference type="GO" id="GO:0015483">
    <property type="term" value="F:long-chain fatty acid transporting porin activity"/>
    <property type="evidence" value="ECO:0007669"/>
    <property type="project" value="TreeGrafter"/>
</dbReference>
<gene>
    <name evidence="9" type="ORF">JKP34_07945</name>
</gene>
<reference evidence="9" key="1">
    <citation type="submission" date="2021-01" db="EMBL/GenBank/DDBJ databases">
        <title>Marivirga sp. nov., isolated from intertidal surface sediments.</title>
        <authorList>
            <person name="Zhang M."/>
        </authorList>
    </citation>
    <scope>NUCLEOTIDE SEQUENCE</scope>
    <source>
        <strain evidence="9">SM1354</strain>
    </source>
</reference>
<feature type="signal peptide" evidence="8">
    <location>
        <begin position="1"/>
        <end position="21"/>
    </location>
</feature>
<dbReference type="Proteomes" id="UP000642920">
    <property type="component" value="Unassembled WGS sequence"/>
</dbReference>
<proteinExistence type="inferred from homology"/>
<evidence type="ECO:0000256" key="6">
    <source>
        <dbReference type="ARBA" id="ARBA00023136"/>
    </source>
</evidence>
<keyword evidence="6" id="KW-0472">Membrane</keyword>
<keyword evidence="10" id="KW-1185">Reference proteome</keyword>
<keyword evidence="5 8" id="KW-0732">Signal</keyword>
<dbReference type="AlphaFoldDB" id="A0A937AM20"/>
<dbReference type="PANTHER" id="PTHR35093">
    <property type="entry name" value="OUTER MEMBRANE PROTEIN NMB0088-RELATED"/>
    <property type="match status" value="1"/>
</dbReference>
<evidence type="ECO:0000256" key="3">
    <source>
        <dbReference type="ARBA" id="ARBA00022452"/>
    </source>
</evidence>
<keyword evidence="7" id="KW-0998">Cell outer membrane</keyword>
<evidence type="ECO:0008006" key="11">
    <source>
        <dbReference type="Google" id="ProtNLM"/>
    </source>
</evidence>
<evidence type="ECO:0000313" key="10">
    <source>
        <dbReference type="Proteomes" id="UP000642920"/>
    </source>
</evidence>
<dbReference type="GO" id="GO:0009279">
    <property type="term" value="C:cell outer membrane"/>
    <property type="evidence" value="ECO:0007669"/>
    <property type="project" value="UniProtKB-SubCell"/>
</dbReference>
<dbReference type="PANTHER" id="PTHR35093:SF8">
    <property type="entry name" value="OUTER MEMBRANE PROTEIN NMB0088-RELATED"/>
    <property type="match status" value="1"/>
</dbReference>
<evidence type="ECO:0000256" key="2">
    <source>
        <dbReference type="ARBA" id="ARBA00008163"/>
    </source>
</evidence>
<evidence type="ECO:0000256" key="1">
    <source>
        <dbReference type="ARBA" id="ARBA00004571"/>
    </source>
</evidence>
<evidence type="ECO:0000256" key="5">
    <source>
        <dbReference type="ARBA" id="ARBA00022729"/>
    </source>
</evidence>
<name>A0A937AM20_9BACT</name>
<evidence type="ECO:0000313" key="9">
    <source>
        <dbReference type="EMBL" id="MBL0765177.1"/>
    </source>
</evidence>
<comment type="similarity">
    <text evidence="2">Belongs to the OmpP1/FadL family.</text>
</comment>
<evidence type="ECO:0000256" key="7">
    <source>
        <dbReference type="ARBA" id="ARBA00023237"/>
    </source>
</evidence>
<keyword evidence="4" id="KW-0812">Transmembrane</keyword>
<dbReference type="EMBL" id="JAERQG010000002">
    <property type="protein sequence ID" value="MBL0765177.1"/>
    <property type="molecule type" value="Genomic_DNA"/>
</dbReference>
<evidence type="ECO:0000256" key="4">
    <source>
        <dbReference type="ARBA" id="ARBA00022692"/>
    </source>
</evidence>
<evidence type="ECO:0000256" key="8">
    <source>
        <dbReference type="SAM" id="SignalP"/>
    </source>
</evidence>
<dbReference type="InterPro" id="IPR005017">
    <property type="entry name" value="OMPP1/FadL/TodX"/>
</dbReference>
<sequence length="532" mass="58197">MKMLKYIFAGILCAFSTGLIAQNTYSSFANEAVLFSQTGQSGTARFVGLGNANTSLGGDISNISGNPAGLGFYNRSAWSISPVIRIGAFNSNYRVLTQTNPNGFDNNEQSNFGLNIQIPNAGVVFHNQFDEGSDWVSGTFGLGYNQKSSFYNVKNYAGEVGIVDGLYNDFVEFTLQPFLDENGDFIVYNTIDDIIPDFENNPYSDLAERTGVLDIVELEDGGYIVDRYDYDPETEGYFTTSSRQTESVETSGGLSTLDLSYGANYKDRLYLGASLNINFISYNQERTFRETPDNGLLNYLEIRDNRILSGAGAGVTVGAIYKPINMVNIGVSYTTPSFLVIEEIQRITMITRGSGIDGVGEYEIVNEVPSYSFVIPQKLNVGASFFISKYGFVTADIEYIDYENAQYSSNQGAFGGANPEVGNELKSTYNVKVGAEGRLGILRLRAGYNYLDNPYNQLNLADGQSFNQGRSVVSAGLGIKKRDFFMDATYSLASQNNATFKPYSFGEASSAPGLVESSTTMSSVRFTIGKTF</sequence>
<organism evidence="9 10">
    <name type="scientific">Marivirga atlantica</name>
    <dbReference type="NCBI Taxonomy" id="1548457"/>
    <lineage>
        <taxon>Bacteria</taxon>
        <taxon>Pseudomonadati</taxon>
        <taxon>Bacteroidota</taxon>
        <taxon>Cytophagia</taxon>
        <taxon>Cytophagales</taxon>
        <taxon>Marivirgaceae</taxon>
        <taxon>Marivirga</taxon>
    </lineage>
</organism>